<keyword evidence="2" id="KW-1185">Reference proteome</keyword>
<dbReference type="STRING" id="471704.A0A151IT30"/>
<protein>
    <recommendedName>
        <fullName evidence="3">Histone-lysine N-methyltransferase SETMAR</fullName>
    </recommendedName>
</protein>
<evidence type="ECO:0000313" key="1">
    <source>
        <dbReference type="EMBL" id="KYN10050.1"/>
    </source>
</evidence>
<evidence type="ECO:0000313" key="2">
    <source>
        <dbReference type="Proteomes" id="UP000078492"/>
    </source>
</evidence>
<dbReference type="PANTHER" id="PTHR46060:SF1">
    <property type="entry name" value="MARINER MOS1 TRANSPOSASE-LIKE PROTEIN"/>
    <property type="match status" value="1"/>
</dbReference>
<reference evidence="1 2" key="1">
    <citation type="submission" date="2015-09" db="EMBL/GenBank/DDBJ databases">
        <title>Trachymyrmex cornetzi WGS genome.</title>
        <authorList>
            <person name="Nygaard S."/>
            <person name="Hu H."/>
            <person name="Boomsma J."/>
            <person name="Zhang G."/>
        </authorList>
    </citation>
    <scope>NUCLEOTIDE SEQUENCE [LARGE SCALE GENOMIC DNA]</scope>
    <source>
        <strain evidence="1">Tcor2-1</strain>
        <tissue evidence="1">Whole body</tissue>
    </source>
</reference>
<sequence>MVNKVLAIVMSDRRLKLRQIVEMVGISEERIFHILHEILGMRKLTSRWVPRLLTVENKRVRMTISKQCLELFHHDNVPSHSFAVATAKLIELQYELLDLERAMGKDRHKPGGASLRSEAPNEPGFKGRNWVSVPRGRTLTPDVPVRSYALAFGHGI</sequence>
<evidence type="ECO:0008006" key="3">
    <source>
        <dbReference type="Google" id="ProtNLM"/>
    </source>
</evidence>
<proteinExistence type="predicted"/>
<dbReference type="InterPro" id="IPR052709">
    <property type="entry name" value="Transposase-MT_Hybrid"/>
</dbReference>
<dbReference type="EMBL" id="KQ981044">
    <property type="protein sequence ID" value="KYN10050.1"/>
    <property type="molecule type" value="Genomic_DNA"/>
</dbReference>
<organism evidence="1 2">
    <name type="scientific">Trachymyrmex cornetzi</name>
    <dbReference type="NCBI Taxonomy" id="471704"/>
    <lineage>
        <taxon>Eukaryota</taxon>
        <taxon>Metazoa</taxon>
        <taxon>Ecdysozoa</taxon>
        <taxon>Arthropoda</taxon>
        <taxon>Hexapoda</taxon>
        <taxon>Insecta</taxon>
        <taxon>Pterygota</taxon>
        <taxon>Neoptera</taxon>
        <taxon>Endopterygota</taxon>
        <taxon>Hymenoptera</taxon>
        <taxon>Apocrita</taxon>
        <taxon>Aculeata</taxon>
        <taxon>Formicoidea</taxon>
        <taxon>Formicidae</taxon>
        <taxon>Myrmicinae</taxon>
        <taxon>Trachymyrmex</taxon>
    </lineage>
</organism>
<dbReference type="PANTHER" id="PTHR46060">
    <property type="entry name" value="MARINER MOS1 TRANSPOSASE-LIKE PROTEIN"/>
    <property type="match status" value="1"/>
</dbReference>
<gene>
    <name evidence="1" type="ORF">ALC57_17822</name>
</gene>
<name>A0A151IT30_9HYME</name>
<dbReference type="Proteomes" id="UP000078492">
    <property type="component" value="Unassembled WGS sequence"/>
</dbReference>
<dbReference type="AlphaFoldDB" id="A0A151IT30"/>
<accession>A0A151IT30</accession>